<protein>
    <submittedName>
        <fullName evidence="4">Regulator of (H+)-ATPase in vacuolar membrane</fullName>
    </submittedName>
</protein>
<evidence type="ECO:0000259" key="3">
    <source>
        <dbReference type="Pfam" id="PF12234"/>
    </source>
</evidence>
<name>A0A9W8M4M2_9FUNG</name>
<feature type="compositionally biased region" description="Polar residues" evidence="2">
    <location>
        <begin position="314"/>
        <end position="326"/>
    </location>
</feature>
<evidence type="ECO:0000313" key="5">
    <source>
        <dbReference type="Proteomes" id="UP001140074"/>
    </source>
</evidence>
<dbReference type="GO" id="GO:0043291">
    <property type="term" value="C:RAVE complex"/>
    <property type="evidence" value="ECO:0007669"/>
    <property type="project" value="TreeGrafter"/>
</dbReference>
<feature type="region of interest" description="Disordered" evidence="2">
    <location>
        <begin position="1391"/>
        <end position="1430"/>
    </location>
</feature>
<accession>A0A9W8M4M2</accession>
<keyword evidence="5" id="KW-1185">Reference proteome</keyword>
<reference evidence="4" key="1">
    <citation type="submission" date="2022-07" db="EMBL/GenBank/DDBJ databases">
        <title>Phylogenomic reconstructions and comparative analyses of Kickxellomycotina fungi.</title>
        <authorList>
            <person name="Reynolds N.K."/>
            <person name="Stajich J.E."/>
            <person name="Barry K."/>
            <person name="Grigoriev I.V."/>
            <person name="Crous P."/>
            <person name="Smith M.E."/>
        </authorList>
    </citation>
    <scope>NUCLEOTIDE SEQUENCE</scope>
    <source>
        <strain evidence="4">RSA 476</strain>
    </source>
</reference>
<dbReference type="InterPro" id="IPR052208">
    <property type="entry name" value="DmX-like/RAVE_component"/>
</dbReference>
<evidence type="ECO:0000256" key="1">
    <source>
        <dbReference type="PROSITE-ProRule" id="PRU00221"/>
    </source>
</evidence>
<dbReference type="GO" id="GO:0007035">
    <property type="term" value="P:vacuolar acidification"/>
    <property type="evidence" value="ECO:0007669"/>
    <property type="project" value="TreeGrafter"/>
</dbReference>
<dbReference type="InterPro" id="IPR015943">
    <property type="entry name" value="WD40/YVTN_repeat-like_dom_sf"/>
</dbReference>
<keyword evidence="1" id="KW-0853">WD repeat</keyword>
<dbReference type="PANTHER" id="PTHR13950">
    <property type="entry name" value="RABCONNECTIN-RELATED"/>
    <property type="match status" value="1"/>
</dbReference>
<feature type="domain" description="RAVE complex protein Rav1 C-terminal" evidence="3">
    <location>
        <begin position="669"/>
        <end position="1264"/>
    </location>
</feature>
<evidence type="ECO:0000313" key="4">
    <source>
        <dbReference type="EMBL" id="KAJ2863894.1"/>
    </source>
</evidence>
<dbReference type="SUPFAM" id="SSF50978">
    <property type="entry name" value="WD40 repeat-like"/>
    <property type="match status" value="2"/>
</dbReference>
<dbReference type="Proteomes" id="UP001140074">
    <property type="component" value="Unassembled WGS sequence"/>
</dbReference>
<proteinExistence type="predicted"/>
<dbReference type="InterPro" id="IPR022033">
    <property type="entry name" value="Rav1p_C"/>
</dbReference>
<dbReference type="PROSITE" id="PS50082">
    <property type="entry name" value="WD_REPEATS_2"/>
    <property type="match status" value="1"/>
</dbReference>
<sequence>MALRSVYSGRANEGTLSTVTANDKLYIVYASGKEIVVHSGSGRYIQSIAHAEFTDAISRIACNPFGGILAVAGSHVATFDLTFSETDQRNSKGVKLTAQPQWTYTSAFELGDADADVSACAWLDSRLVVIGTGSTLLLWSFAESQWTQPRVQTTGGGIDKIATVFGAGIFATSSYDSRLVKVWQLTGDDDDSNELRFQYVVHPVAVHDLFWRQRPSSSDHAESGTLSMCAVTRDGRLYVWHSVKTDDVARPSKSPYGINFSLAMTVDLARAPTFGGSDDCVHRELVAANIITRPFQNSTLAVKTKDSAAAEGVSNENSLSGPSMSQPVVAREGGNAHPSDGDDSSAKVDQPAVSPKRYQAPPDLIYAAYSDGSMSMWEVSLSSDAFTALKPRIVLQTPARETTTFLMPPPQALGARPASSLMWELSAKTLLLALVDAVGHVFILSTLSQPATNGSDQRALEVHDLWDGHKEPIFHISVDPYSQRVATHSTEGELLIWDSVAADGKEISVSRRMALDGSQIRTIAWAPTESEFIAATNDKVYRMQYSTATLQWLPGDSYMPQLSAFDRIFTIPADPVDELAGANSNRPYFISTFEGDLGCIRTWRVPGPSDCIEYIGSSTLSQSGGFDKASRVMPVSHPFFSRDNVMATFDASSGGLSIWGIRTEPEFVWFCSKKHRLPCMNVDMIRYNSIDKAAIVSTEPDGSQTITIWIFSSASRASHYLPAGTIYPRNKTDRVREIRWHLTSYAQTYLGVQWDSCVDIYCQERSLDNTWLCVMTIPAAEFGKDKKIGSFSFTDAGGPTFSIGRQLIVHSHALPNDRLLCDVAYEEHGELPLIHPLVLTELMSWGQMDAVKSLLAQLYDYMRELEIDAKRDVALPMVPLHDLISPSGPGLDKASLGSLSRDPPNTSKYSALFSSELDDCTLDSGSASLDFEGFNREKAEYLMERLTEIKVQGISPIDQARLMSIVGTISATQAKDQPIDSMGVRYFNKLQLLELENRRTRSSQELSYRELNWALHSNSQAVLLQLCLQTHAPDGLTWESARRMGLFMWLSDTSVLHTEVEKMARNIFVSQGRDPTKCAIFYLALRKQRLLHGLWRTAGSHPEHGKMVAFLANDFSESRWKTAAAKNAYVLLSRQRYLDAATFFMLSGKLADAATICVTQLNDIQLAVTLCRCYEGDNGPVLKDLLWKHILPEAFKRQSRWLASLVFGIIHRYDLVLQSLTDDLANLAAEIGVEAKASSYSRMDPLDTELLILYRSMLTHSPKYRAPLVTQAELIAQTITIFECLGAPIMSLVVLEWWRRELYTITKTHVSVSIVPSTRFASSQSSSGADPMDSGILDMSLFGAFTGFGNTGAKPVRSENPARPAAPAAVDPMDSGMLSMDSFGSMFSGIPKRADATSSRSQETPAVAMSKPQEQQQATPLEKGDDPATNGIDDVALAVDIEDTPVQYACRTMLALQIMEFVCRAKNASKASTIDVDREKQTIADTLRLPLSIFPR</sequence>
<gene>
    <name evidence="4" type="primary">RAV1</name>
    <name evidence="4" type="ORF">GGH94_003300</name>
</gene>
<dbReference type="SMART" id="SM00320">
    <property type="entry name" value="WD40"/>
    <property type="match status" value="5"/>
</dbReference>
<dbReference type="Gene3D" id="2.130.10.10">
    <property type="entry name" value="YVTN repeat-like/Quinoprotein amine dehydrogenase"/>
    <property type="match status" value="2"/>
</dbReference>
<comment type="caution">
    <text evidence="4">The sequence shown here is derived from an EMBL/GenBank/DDBJ whole genome shotgun (WGS) entry which is preliminary data.</text>
</comment>
<dbReference type="Pfam" id="PF12234">
    <property type="entry name" value="Rav1p_C"/>
    <property type="match status" value="1"/>
</dbReference>
<organism evidence="4 5">
    <name type="scientific">Coemansia aciculifera</name>
    <dbReference type="NCBI Taxonomy" id="417176"/>
    <lineage>
        <taxon>Eukaryota</taxon>
        <taxon>Fungi</taxon>
        <taxon>Fungi incertae sedis</taxon>
        <taxon>Zoopagomycota</taxon>
        <taxon>Kickxellomycotina</taxon>
        <taxon>Kickxellomycetes</taxon>
        <taxon>Kickxellales</taxon>
        <taxon>Kickxellaceae</taxon>
        <taxon>Coemansia</taxon>
    </lineage>
</organism>
<dbReference type="InterPro" id="IPR001680">
    <property type="entry name" value="WD40_rpt"/>
</dbReference>
<feature type="region of interest" description="Disordered" evidence="2">
    <location>
        <begin position="311"/>
        <end position="356"/>
    </location>
</feature>
<dbReference type="InterPro" id="IPR036322">
    <property type="entry name" value="WD40_repeat_dom_sf"/>
</dbReference>
<dbReference type="EMBL" id="JANBUY010000107">
    <property type="protein sequence ID" value="KAJ2863894.1"/>
    <property type="molecule type" value="Genomic_DNA"/>
</dbReference>
<feature type="repeat" description="WD" evidence="1">
    <location>
        <begin position="466"/>
        <end position="498"/>
    </location>
</feature>
<dbReference type="PANTHER" id="PTHR13950:SF9">
    <property type="entry name" value="RABCONNECTIN-3A"/>
    <property type="match status" value="1"/>
</dbReference>
<evidence type="ECO:0000256" key="2">
    <source>
        <dbReference type="SAM" id="MobiDB-lite"/>
    </source>
</evidence>